<dbReference type="Proteomes" id="UP000078084">
    <property type="component" value="Unassembled WGS sequence"/>
</dbReference>
<dbReference type="InterPro" id="IPR004622">
    <property type="entry name" value="DNA_pol_HolB"/>
</dbReference>
<dbReference type="PANTHER" id="PTHR11669:SF8">
    <property type="entry name" value="DNA POLYMERASE III SUBUNIT DELTA"/>
    <property type="match status" value="1"/>
</dbReference>
<protein>
    <submittedName>
        <fullName evidence="2">DNA polymerase III subunit delta</fullName>
    </submittedName>
</protein>
<dbReference type="RefSeq" id="WP_068372221.1">
    <property type="nucleotide sequence ID" value="NZ_LBNE01000008.1"/>
</dbReference>
<evidence type="ECO:0000256" key="1">
    <source>
        <dbReference type="SAM" id="MobiDB-lite"/>
    </source>
</evidence>
<reference evidence="2 3" key="1">
    <citation type="submission" date="2015-04" db="EMBL/GenBank/DDBJ databases">
        <title>Genome sequence of Kerstersia gyiorum CG1.</title>
        <authorList>
            <person name="Greninger A.L."/>
            <person name="Kozyreva V."/>
            <person name="Chaturvedi V."/>
        </authorList>
    </citation>
    <scope>NUCLEOTIDE SEQUENCE [LARGE SCALE GENOMIC DNA]</scope>
    <source>
        <strain evidence="2 3">CG1</strain>
    </source>
</reference>
<comment type="caution">
    <text evidence="2">The sequence shown here is derived from an EMBL/GenBank/DDBJ whole genome shotgun (WGS) entry which is preliminary data.</text>
</comment>
<dbReference type="InterPro" id="IPR050238">
    <property type="entry name" value="DNA_Rep/Repair_Clamp_Loader"/>
</dbReference>
<dbReference type="PANTHER" id="PTHR11669">
    <property type="entry name" value="REPLICATION FACTOR C / DNA POLYMERASE III GAMMA-TAU SUBUNIT"/>
    <property type="match status" value="1"/>
</dbReference>
<evidence type="ECO:0000313" key="2">
    <source>
        <dbReference type="EMBL" id="KKO71240.1"/>
    </source>
</evidence>
<organism evidence="2 3">
    <name type="scientific">Kerstersia gyiorum</name>
    <dbReference type="NCBI Taxonomy" id="206506"/>
    <lineage>
        <taxon>Bacteria</taxon>
        <taxon>Pseudomonadati</taxon>
        <taxon>Pseudomonadota</taxon>
        <taxon>Betaproteobacteria</taxon>
        <taxon>Burkholderiales</taxon>
        <taxon>Alcaligenaceae</taxon>
        <taxon>Kerstersia</taxon>
    </lineage>
</organism>
<dbReference type="GO" id="GO:0009360">
    <property type="term" value="C:DNA polymerase III complex"/>
    <property type="evidence" value="ECO:0007669"/>
    <property type="project" value="TreeGrafter"/>
</dbReference>
<keyword evidence="3" id="KW-1185">Reference proteome</keyword>
<accession>A0A171KQS3</accession>
<feature type="compositionally biased region" description="Acidic residues" evidence="1">
    <location>
        <begin position="92"/>
        <end position="103"/>
    </location>
</feature>
<dbReference type="AlphaFoldDB" id="A0A171KQS3"/>
<dbReference type="STRING" id="206506.AAV32_11835"/>
<dbReference type="EMBL" id="LBNE01000008">
    <property type="protein sequence ID" value="KKO71240.1"/>
    <property type="molecule type" value="Genomic_DNA"/>
</dbReference>
<proteinExistence type="predicted"/>
<name>A0A171KQS3_9BURK</name>
<gene>
    <name evidence="2" type="ORF">AAV32_11835</name>
</gene>
<evidence type="ECO:0000313" key="3">
    <source>
        <dbReference type="Proteomes" id="UP000078084"/>
    </source>
</evidence>
<dbReference type="SUPFAM" id="SSF52540">
    <property type="entry name" value="P-loop containing nucleoside triphosphate hydrolases"/>
    <property type="match status" value="1"/>
</dbReference>
<dbReference type="Gene3D" id="3.40.50.300">
    <property type="entry name" value="P-loop containing nucleotide triphosphate hydrolases"/>
    <property type="match status" value="1"/>
</dbReference>
<dbReference type="Pfam" id="PF13177">
    <property type="entry name" value="DNA_pol3_delta2"/>
    <property type="match status" value="1"/>
</dbReference>
<dbReference type="GO" id="GO:0008408">
    <property type="term" value="F:3'-5' exonuclease activity"/>
    <property type="evidence" value="ECO:0007669"/>
    <property type="project" value="InterPro"/>
</dbReference>
<dbReference type="GO" id="GO:0003887">
    <property type="term" value="F:DNA-directed DNA polymerase activity"/>
    <property type="evidence" value="ECO:0007669"/>
    <property type="project" value="InterPro"/>
</dbReference>
<feature type="region of interest" description="Disordered" evidence="1">
    <location>
        <begin position="91"/>
        <end position="118"/>
    </location>
</feature>
<sequence length="354" mass="38448">MAVTPIKSGYDFLPWQKKIAMDWLAQRERFAHAWLIHGLAGIGKTHFARAAAASLLCEQPVQGLACGHCEACGWVAAGNHPDLRLLRPDSVAQEEGEGEEDAEGAGGEGTSAKKAPSREIRVEQIRRLGNWFNTATHRGGWRVAVLYPAEALNHITANALLKILEEPPANTVFLLVADAPDKLLPTIVSRCRRLPLPVPAPEATQAWMDAQGVRDADAWLAAAGGAPVLATRLAASRERPCPDWLQQFSALLAQPGQADIGSVADMLEKIAATEWLDGLQRYYFDLQLALAGLPPRYFPALAGDISAIARRAEPVGLSDTAQWLKRQQALATHPLNPKLFIHSALQRIMLSTRA</sequence>
<dbReference type="InterPro" id="IPR027417">
    <property type="entry name" value="P-loop_NTPase"/>
</dbReference>
<dbReference type="NCBIfam" id="TIGR00678">
    <property type="entry name" value="holB"/>
    <property type="match status" value="1"/>
</dbReference>
<dbReference type="PATRIC" id="fig|206506.3.peg.2518"/>
<dbReference type="GO" id="GO:0006261">
    <property type="term" value="P:DNA-templated DNA replication"/>
    <property type="evidence" value="ECO:0007669"/>
    <property type="project" value="TreeGrafter"/>
</dbReference>